<dbReference type="PRINTS" id="PR00344">
    <property type="entry name" value="BCTRLSENSOR"/>
</dbReference>
<evidence type="ECO:0000256" key="1">
    <source>
        <dbReference type="ARBA" id="ARBA00000085"/>
    </source>
</evidence>
<evidence type="ECO:0000256" key="7">
    <source>
        <dbReference type="ARBA" id="ARBA00023012"/>
    </source>
</evidence>
<comment type="similarity">
    <text evidence="2">In the N-terminal section; belongs to the phytochrome family.</text>
</comment>
<dbReference type="InterPro" id="IPR003661">
    <property type="entry name" value="HisK_dim/P_dom"/>
</dbReference>
<evidence type="ECO:0000256" key="9">
    <source>
        <dbReference type="PROSITE-ProRule" id="PRU00169"/>
    </source>
</evidence>
<keyword evidence="4 9" id="KW-0597">Phosphoprotein</keyword>
<dbReference type="SUPFAM" id="SSF47384">
    <property type="entry name" value="Homodimeric domain of signal transducing histidine kinase"/>
    <property type="match status" value="1"/>
</dbReference>
<dbReference type="InterPro" id="IPR011006">
    <property type="entry name" value="CheY-like_superfamily"/>
</dbReference>
<evidence type="ECO:0000256" key="8">
    <source>
        <dbReference type="ARBA" id="ARBA00074306"/>
    </source>
</evidence>
<feature type="domain" description="Histidine kinase" evidence="10">
    <location>
        <begin position="686"/>
        <end position="921"/>
    </location>
</feature>
<dbReference type="Gene3D" id="3.40.50.2300">
    <property type="match status" value="1"/>
</dbReference>
<proteinExistence type="inferred from homology"/>
<dbReference type="InterPro" id="IPR001789">
    <property type="entry name" value="Sig_transdc_resp-reg_receiver"/>
</dbReference>
<dbReference type="CDD" id="cd00082">
    <property type="entry name" value="HisKA"/>
    <property type="match status" value="1"/>
</dbReference>
<dbReference type="Gene3D" id="3.30.450.20">
    <property type="entry name" value="PAS domain"/>
    <property type="match status" value="3"/>
</dbReference>
<dbReference type="InterPro" id="IPR036890">
    <property type="entry name" value="HATPase_C_sf"/>
</dbReference>
<keyword evidence="7" id="KW-0902">Two-component regulatory system</keyword>
<gene>
    <name evidence="13" type="ORF">FYJ84_08855</name>
</gene>
<dbReference type="Pfam" id="PF08448">
    <property type="entry name" value="PAS_4"/>
    <property type="match status" value="1"/>
</dbReference>
<keyword evidence="6" id="KW-0418">Kinase</keyword>
<organism evidence="13 14">
    <name type="scientific">Anaerovibrio slackiae</name>
    <dbReference type="NCBI Taxonomy" id="2652309"/>
    <lineage>
        <taxon>Bacteria</taxon>
        <taxon>Bacillati</taxon>
        <taxon>Bacillota</taxon>
        <taxon>Negativicutes</taxon>
        <taxon>Selenomonadales</taxon>
        <taxon>Selenomonadaceae</taxon>
        <taxon>Anaerovibrio</taxon>
    </lineage>
</organism>
<dbReference type="PANTHER" id="PTHR43047">
    <property type="entry name" value="TWO-COMPONENT HISTIDINE PROTEIN KINASE"/>
    <property type="match status" value="1"/>
</dbReference>
<dbReference type="PROSITE" id="PS50109">
    <property type="entry name" value="HIS_KIN"/>
    <property type="match status" value="1"/>
</dbReference>
<comment type="caution">
    <text evidence="13">The sequence shown here is derived from an EMBL/GenBank/DDBJ whole genome shotgun (WGS) entry which is preliminary data.</text>
</comment>
<evidence type="ECO:0000256" key="4">
    <source>
        <dbReference type="ARBA" id="ARBA00022553"/>
    </source>
</evidence>
<comment type="catalytic activity">
    <reaction evidence="1">
        <text>ATP + protein L-histidine = ADP + protein N-phospho-L-histidine.</text>
        <dbReference type="EC" id="2.7.13.3"/>
    </reaction>
</comment>
<dbReference type="RefSeq" id="WP_154407259.1">
    <property type="nucleotide sequence ID" value="NZ_VUNR01000016.1"/>
</dbReference>
<feature type="modified residue" description="4-aspartylphosphate" evidence="9">
    <location>
        <position position="994"/>
    </location>
</feature>
<reference evidence="13 14" key="1">
    <citation type="submission" date="2019-08" db="EMBL/GenBank/DDBJ databases">
        <title>In-depth cultivation of the pig gut microbiome towards novel bacterial diversity and tailored functional studies.</title>
        <authorList>
            <person name="Wylensek D."/>
            <person name="Hitch T.C.A."/>
            <person name="Clavel T."/>
        </authorList>
    </citation>
    <scope>NUCLEOTIDE SEQUENCE [LARGE SCALE GENOMIC DNA]</scope>
    <source>
        <strain evidence="13 14">WCA-693-APC-5D-A</strain>
    </source>
</reference>
<dbReference type="Gene3D" id="1.10.287.130">
    <property type="match status" value="1"/>
</dbReference>
<dbReference type="SUPFAM" id="SSF52172">
    <property type="entry name" value="CheY-like"/>
    <property type="match status" value="1"/>
</dbReference>
<dbReference type="InterPro" id="IPR035965">
    <property type="entry name" value="PAS-like_dom_sf"/>
</dbReference>
<evidence type="ECO:0000259" key="11">
    <source>
        <dbReference type="PROSITE" id="PS50110"/>
    </source>
</evidence>
<name>A0A6I2UJA4_9FIRM</name>
<dbReference type="SMART" id="SM00091">
    <property type="entry name" value="PAS"/>
    <property type="match status" value="2"/>
</dbReference>
<dbReference type="SUPFAM" id="SSF55785">
    <property type="entry name" value="PYP-like sensor domain (PAS domain)"/>
    <property type="match status" value="2"/>
</dbReference>
<dbReference type="EC" id="2.7.13.3" evidence="3"/>
<evidence type="ECO:0000256" key="5">
    <source>
        <dbReference type="ARBA" id="ARBA00022679"/>
    </source>
</evidence>
<dbReference type="PANTHER" id="PTHR43047:SF72">
    <property type="entry name" value="OSMOSENSING HISTIDINE PROTEIN KINASE SLN1"/>
    <property type="match status" value="1"/>
</dbReference>
<dbReference type="GO" id="GO:0005886">
    <property type="term" value="C:plasma membrane"/>
    <property type="evidence" value="ECO:0007669"/>
    <property type="project" value="TreeGrafter"/>
</dbReference>
<dbReference type="PROSITE" id="PS50112">
    <property type="entry name" value="PAS"/>
    <property type="match status" value="1"/>
</dbReference>
<sequence>MDKFNPSDLQLNNLYQKILDSAGVNIFWKDMDSRFMGANKAQLDFMGLTLDELIGHTVEELGAVTSQYPPLVDDAEILAGKTEKHVTGKLPDASGRARDVIVSKAPLIIGEEVVGIIGTIEDITEKCAQQDMISQLREILFNVPSGICVYKWQTGSQAYQLVQANPALLEMLNLTEEDIAKADSAESAIKACLHPEDAWQISYAMKRMAEGAPSVTCNCRFYPKGMQNFIWLQARVKYVQHDENTALVYMVLTDINAEKRSEQALAESQKAYHEVATGAGLVVWHYDMVNGIMEFLENKVSAHIQQKHALPQKLFGAPKSFEHNIAAESLEDFRRMNQAVRAGKSATCDVKFKQFPGQPPHWERLIYTLPQSDSNDAPTDAYGVGMDITSEKLRQQQYDKELQMLHTAVNTNLLSKCHFDLIDNKLLDYVANSPHALKLCTGMSYTASMEVLHNLVISPDEKDMVAREMSLDNLMHRYVTRDRDFSIEYRRHCDDLSPIMVECNVSIFTGKTGHIECFVYFYDITNKFINYIISDKLTELGYTKVAIVNNLTGTMTFFSKETGVIENTPDRPLFYDEELYRSILEAYPEKAKAEELFSQMSLDCIVDKLDYVSMYDVSYDFRNDAGEDCRKRMQAFYLDKTRTSIFIIQSDITRQYLAERRHLEELEQAIMEADKANESKSIFLSGISHDMRTPLNGILSFTNFALDTEDESQRTEYLKKIKHSGELLLSLINDTLNLTRIESGKVKISREWIAARDMIDEILTSVSMAASERQIRLDIDMTDDRLPRNIISDKLKLQEILLNLLSNAVKFTKPGGSIMFSASLLEADSMTESEIAQVKSPNQKWVKFIVADTGIGMSAKFLPKLYDAFSQEESQEVQNPNGTGLGLSIVKKYIDMLGGTISVESQLGKGTTFELHILLEESLEAEENWCKDVKEFDFKHLHVLLAEDNLLNQEIAAMLLQSKGAALDVANNGVEAVNTFENAPEGTYQLILMDIRMPIMNGYQATDKIRRSHHHDGATIPIIAMTADAYEEDIKKCLEHGMNSHVSKPINPDKLYAEIARFC</sequence>
<keyword evidence="14" id="KW-1185">Reference proteome</keyword>
<evidence type="ECO:0000256" key="2">
    <source>
        <dbReference type="ARBA" id="ARBA00006402"/>
    </source>
</evidence>
<dbReference type="InterPro" id="IPR036097">
    <property type="entry name" value="HisK_dim/P_sf"/>
</dbReference>
<dbReference type="Pfam" id="PF00072">
    <property type="entry name" value="Response_reg"/>
    <property type="match status" value="1"/>
</dbReference>
<dbReference type="SMART" id="SM00387">
    <property type="entry name" value="HATPase_c"/>
    <property type="match status" value="1"/>
</dbReference>
<dbReference type="FunFam" id="3.30.565.10:FF:000010">
    <property type="entry name" value="Sensor histidine kinase RcsC"/>
    <property type="match status" value="1"/>
</dbReference>
<feature type="domain" description="Response regulatory" evidence="11">
    <location>
        <begin position="942"/>
        <end position="1063"/>
    </location>
</feature>
<dbReference type="SMART" id="SM00448">
    <property type="entry name" value="REC"/>
    <property type="match status" value="1"/>
</dbReference>
<dbReference type="InterPro" id="IPR003594">
    <property type="entry name" value="HATPase_dom"/>
</dbReference>
<dbReference type="InterPro" id="IPR004358">
    <property type="entry name" value="Sig_transdc_His_kin-like_C"/>
</dbReference>
<dbReference type="InterPro" id="IPR005467">
    <property type="entry name" value="His_kinase_dom"/>
</dbReference>
<dbReference type="GO" id="GO:0000155">
    <property type="term" value="F:phosphorelay sensor kinase activity"/>
    <property type="evidence" value="ECO:0007669"/>
    <property type="project" value="InterPro"/>
</dbReference>
<dbReference type="InterPro" id="IPR013656">
    <property type="entry name" value="PAS_4"/>
</dbReference>
<dbReference type="Gene3D" id="3.30.565.10">
    <property type="entry name" value="Histidine kinase-like ATPase, C-terminal domain"/>
    <property type="match status" value="1"/>
</dbReference>
<dbReference type="SUPFAM" id="SSF55874">
    <property type="entry name" value="ATPase domain of HSP90 chaperone/DNA topoisomerase II/histidine kinase"/>
    <property type="match status" value="1"/>
</dbReference>
<dbReference type="CDD" id="cd17546">
    <property type="entry name" value="REC_hyHK_CKI1_RcsC-like"/>
    <property type="match status" value="1"/>
</dbReference>
<dbReference type="PROSITE" id="PS50110">
    <property type="entry name" value="RESPONSE_REGULATORY"/>
    <property type="match status" value="1"/>
</dbReference>
<dbReference type="GO" id="GO:0009927">
    <property type="term" value="F:histidine phosphotransfer kinase activity"/>
    <property type="evidence" value="ECO:0007669"/>
    <property type="project" value="TreeGrafter"/>
</dbReference>
<dbReference type="GeneID" id="96779026"/>
<dbReference type="Pfam" id="PF02518">
    <property type="entry name" value="HATPase_c"/>
    <property type="match status" value="1"/>
</dbReference>
<feature type="domain" description="PAS" evidence="12">
    <location>
        <begin position="11"/>
        <end position="61"/>
    </location>
</feature>
<dbReference type="EMBL" id="VUNR01000016">
    <property type="protein sequence ID" value="MSU09092.1"/>
    <property type="molecule type" value="Genomic_DNA"/>
</dbReference>
<evidence type="ECO:0000313" key="13">
    <source>
        <dbReference type="EMBL" id="MSU09092.1"/>
    </source>
</evidence>
<dbReference type="Proteomes" id="UP000433181">
    <property type="component" value="Unassembled WGS sequence"/>
</dbReference>
<evidence type="ECO:0000313" key="14">
    <source>
        <dbReference type="Proteomes" id="UP000433181"/>
    </source>
</evidence>
<evidence type="ECO:0000259" key="12">
    <source>
        <dbReference type="PROSITE" id="PS50112"/>
    </source>
</evidence>
<evidence type="ECO:0000256" key="6">
    <source>
        <dbReference type="ARBA" id="ARBA00022777"/>
    </source>
</evidence>
<dbReference type="InterPro" id="IPR000014">
    <property type="entry name" value="PAS"/>
</dbReference>
<evidence type="ECO:0000256" key="3">
    <source>
        <dbReference type="ARBA" id="ARBA00012438"/>
    </source>
</evidence>
<evidence type="ECO:0000259" key="10">
    <source>
        <dbReference type="PROSITE" id="PS50109"/>
    </source>
</evidence>
<accession>A0A6I2UJA4</accession>
<keyword evidence="5" id="KW-0808">Transferase</keyword>
<dbReference type="Pfam" id="PF00512">
    <property type="entry name" value="HisKA"/>
    <property type="match status" value="1"/>
</dbReference>
<dbReference type="SMART" id="SM00388">
    <property type="entry name" value="HisKA"/>
    <property type="match status" value="1"/>
</dbReference>
<dbReference type="NCBIfam" id="TIGR00229">
    <property type="entry name" value="sensory_box"/>
    <property type="match status" value="1"/>
</dbReference>
<dbReference type="AlphaFoldDB" id="A0A6I2UJA4"/>
<protein>
    <recommendedName>
        <fullName evidence="8">Circadian input-output histidine kinase CikA</fullName>
        <ecNumber evidence="3">2.7.13.3</ecNumber>
    </recommendedName>
</protein>